<dbReference type="GO" id="GO:0003723">
    <property type="term" value="F:RNA binding"/>
    <property type="evidence" value="ECO:0007669"/>
    <property type="project" value="UniProtKB-KW"/>
</dbReference>
<protein>
    <submittedName>
        <fullName evidence="5">RNA pseudouridine synthase 6, chloroplastic</fullName>
    </submittedName>
</protein>
<evidence type="ECO:0000259" key="3">
    <source>
        <dbReference type="Pfam" id="PF00849"/>
    </source>
</evidence>
<dbReference type="InterPro" id="IPR006145">
    <property type="entry name" value="PsdUridine_synth_RsuA/RluA"/>
</dbReference>
<dbReference type="PANTHER" id="PTHR21600">
    <property type="entry name" value="MITOCHONDRIAL RNA PSEUDOURIDINE SYNTHASE"/>
    <property type="match status" value="1"/>
</dbReference>
<dbReference type="Gene3D" id="3.30.2350.10">
    <property type="entry name" value="Pseudouridine synthase"/>
    <property type="match status" value="1"/>
</dbReference>
<organism evidence="4 5">
    <name type="scientific">Ananas comosus</name>
    <name type="common">Pineapple</name>
    <name type="synonym">Ananas ananas</name>
    <dbReference type="NCBI Taxonomy" id="4615"/>
    <lineage>
        <taxon>Eukaryota</taxon>
        <taxon>Viridiplantae</taxon>
        <taxon>Streptophyta</taxon>
        <taxon>Embryophyta</taxon>
        <taxon>Tracheophyta</taxon>
        <taxon>Spermatophyta</taxon>
        <taxon>Magnoliopsida</taxon>
        <taxon>Liliopsida</taxon>
        <taxon>Poales</taxon>
        <taxon>Bromeliaceae</taxon>
        <taxon>Bromelioideae</taxon>
        <taxon>Ananas</taxon>
    </lineage>
</organism>
<keyword evidence="1" id="KW-0694">RNA-binding</keyword>
<sequence>MGEAGGFGPPLTNPRRRHRRRRHSEWIPPLWAVRRKPSTSPPRSSSSSSAAPVASASAAASSNGHPEYDRLLPCPLQSSPPRVEHLVVSEGCNVLDYISRALHLPPLFVADLIHFGAVHFALVCPEPPPTATPEQFQIFKEVTEPSVLQKRPSIKGKTVREAQKTFRITDPNQFVEAGSYLRVHVHPKRFPRCYEIDWRSRIIAVTDSYVVLDKPAATSVGGTTDNIEECCVTFASHALGLETPLRTTHQLDNCTEGCVVLARTKEFCSVFHGKIREKQVKKLYLALAATPVTAGVISHYMRPVNIAPRLVSEDSIGRWHLCQLEVLECNEVPWPNSHIRKIHNIEDCGWPSQESAYECKINLVTGKTHQVRAQLAAIGAPIVGDSMYMPAALAEMANPGINPFGRGRKDYTSEDKRIAATEAWIAQHGKEPNAAIGLQASHISWDDGECSYEAGVPWWRRETA</sequence>
<reference evidence="5" key="2">
    <citation type="submission" date="2025-08" db="UniProtKB">
        <authorList>
            <consortium name="RefSeq"/>
        </authorList>
    </citation>
    <scope>IDENTIFICATION</scope>
    <source>
        <tissue evidence="5">Leaf</tissue>
    </source>
</reference>
<dbReference type="Pfam" id="PF00849">
    <property type="entry name" value="PseudoU_synth_2"/>
    <property type="match status" value="1"/>
</dbReference>
<feature type="compositionally biased region" description="Low complexity" evidence="2">
    <location>
        <begin position="41"/>
        <end position="62"/>
    </location>
</feature>
<evidence type="ECO:0000313" key="5">
    <source>
        <dbReference type="RefSeq" id="XP_020107848.1"/>
    </source>
</evidence>
<dbReference type="GeneID" id="109723773"/>
<gene>
    <name evidence="5" type="primary">LOC109723773</name>
</gene>
<dbReference type="InterPro" id="IPR050188">
    <property type="entry name" value="RluA_PseudoU_synthase"/>
</dbReference>
<keyword evidence="4" id="KW-1185">Reference proteome</keyword>
<reference evidence="4" key="1">
    <citation type="journal article" date="2015" name="Nat. Genet.">
        <title>The pineapple genome and the evolution of CAM photosynthesis.</title>
        <authorList>
            <person name="Ming R."/>
            <person name="VanBuren R."/>
            <person name="Wai C.M."/>
            <person name="Tang H."/>
            <person name="Schatz M.C."/>
            <person name="Bowers J.E."/>
            <person name="Lyons E."/>
            <person name="Wang M.L."/>
            <person name="Chen J."/>
            <person name="Biggers E."/>
            <person name="Zhang J."/>
            <person name="Huang L."/>
            <person name="Zhang L."/>
            <person name="Miao W."/>
            <person name="Zhang J."/>
            <person name="Ye Z."/>
            <person name="Miao C."/>
            <person name="Lin Z."/>
            <person name="Wang H."/>
            <person name="Zhou H."/>
            <person name="Yim W.C."/>
            <person name="Priest H.D."/>
            <person name="Zheng C."/>
            <person name="Woodhouse M."/>
            <person name="Edger P.P."/>
            <person name="Guyot R."/>
            <person name="Guo H.B."/>
            <person name="Guo H."/>
            <person name="Zheng G."/>
            <person name="Singh R."/>
            <person name="Sharma A."/>
            <person name="Min X."/>
            <person name="Zheng Y."/>
            <person name="Lee H."/>
            <person name="Gurtowski J."/>
            <person name="Sedlazeck F.J."/>
            <person name="Harkess A."/>
            <person name="McKain M.R."/>
            <person name="Liao Z."/>
            <person name="Fang J."/>
            <person name="Liu J."/>
            <person name="Zhang X."/>
            <person name="Zhang Q."/>
            <person name="Hu W."/>
            <person name="Qin Y."/>
            <person name="Wang K."/>
            <person name="Chen L.Y."/>
            <person name="Shirley N."/>
            <person name="Lin Y.R."/>
            <person name="Liu L.Y."/>
            <person name="Hernandez A.G."/>
            <person name="Wright C.L."/>
            <person name="Bulone V."/>
            <person name="Tuskan G.A."/>
            <person name="Heath K."/>
            <person name="Zee F."/>
            <person name="Moore P.H."/>
            <person name="Sunkar R."/>
            <person name="Leebens-Mack J.H."/>
            <person name="Mockler T."/>
            <person name="Bennetzen J.L."/>
            <person name="Freeling M."/>
            <person name="Sankoff D."/>
            <person name="Paterson A.H."/>
            <person name="Zhu X."/>
            <person name="Yang X."/>
            <person name="Smith J.A."/>
            <person name="Cushman J.C."/>
            <person name="Paull R.E."/>
            <person name="Yu Q."/>
        </authorList>
    </citation>
    <scope>NUCLEOTIDE SEQUENCE [LARGE SCALE GENOMIC DNA]</scope>
    <source>
        <strain evidence="4">cv. F153</strain>
    </source>
</reference>
<feature type="domain" description="Pseudouridine synthase RsuA/RluA-like" evidence="3">
    <location>
        <begin position="209"/>
        <end position="377"/>
    </location>
</feature>
<name>A0A6P5GP54_ANACO</name>
<dbReference type="SUPFAM" id="SSF55120">
    <property type="entry name" value="Pseudouridine synthase"/>
    <property type="match status" value="1"/>
</dbReference>
<proteinExistence type="predicted"/>
<dbReference type="InterPro" id="IPR020103">
    <property type="entry name" value="PsdUridine_synth_cat_dom_sf"/>
</dbReference>
<dbReference type="GO" id="GO:0000455">
    <property type="term" value="P:enzyme-directed rRNA pseudouridine synthesis"/>
    <property type="evidence" value="ECO:0007669"/>
    <property type="project" value="TreeGrafter"/>
</dbReference>
<dbReference type="RefSeq" id="XP_020107848.1">
    <property type="nucleotide sequence ID" value="XM_020252259.1"/>
</dbReference>
<feature type="compositionally biased region" description="Basic residues" evidence="2">
    <location>
        <begin position="14"/>
        <end position="23"/>
    </location>
</feature>
<dbReference type="AlphaFoldDB" id="A0A6P5GP54"/>
<dbReference type="GO" id="GO:0009982">
    <property type="term" value="F:pseudouridine synthase activity"/>
    <property type="evidence" value="ECO:0007669"/>
    <property type="project" value="InterPro"/>
</dbReference>
<accession>A0A6P5GP54</accession>
<dbReference type="OrthoDB" id="424794at2759"/>
<feature type="region of interest" description="Disordered" evidence="2">
    <location>
        <begin position="1"/>
        <end position="65"/>
    </location>
</feature>
<dbReference type="Proteomes" id="UP000515123">
    <property type="component" value="Linkage group 18"/>
</dbReference>
<dbReference type="PANTHER" id="PTHR21600:SF52">
    <property type="entry name" value="PSEUDOURIDINE SYNTHASE RSUA_RLUA-LIKE DOMAIN-CONTAINING PROTEIN"/>
    <property type="match status" value="1"/>
</dbReference>
<evidence type="ECO:0000256" key="2">
    <source>
        <dbReference type="SAM" id="MobiDB-lite"/>
    </source>
</evidence>
<evidence type="ECO:0000256" key="1">
    <source>
        <dbReference type="ARBA" id="ARBA00022884"/>
    </source>
</evidence>
<dbReference type="CDD" id="cd02869">
    <property type="entry name" value="PseudoU_synth_RluA_like"/>
    <property type="match status" value="1"/>
</dbReference>
<evidence type="ECO:0000313" key="4">
    <source>
        <dbReference type="Proteomes" id="UP000515123"/>
    </source>
</evidence>